<comment type="caution">
    <text evidence="4">The sequence shown here is derived from an EMBL/GenBank/DDBJ whole genome shotgun (WGS) entry which is preliminary data.</text>
</comment>
<dbReference type="GO" id="GO:0016705">
    <property type="term" value="F:oxidoreductase activity, acting on paired donors, with incorporation or reduction of molecular oxygen"/>
    <property type="evidence" value="ECO:0007669"/>
    <property type="project" value="InterPro"/>
</dbReference>
<protein>
    <submittedName>
        <fullName evidence="4">Cytochrome P450</fullName>
    </submittedName>
</protein>
<dbReference type="Proteomes" id="UP000245137">
    <property type="component" value="Unassembled WGS sequence"/>
</dbReference>
<keyword evidence="3" id="KW-1133">Transmembrane helix</keyword>
<dbReference type="RefSeq" id="WP_108916124.1">
    <property type="nucleotide sequence ID" value="NZ_CP189553.1"/>
</dbReference>
<evidence type="ECO:0000256" key="1">
    <source>
        <dbReference type="ARBA" id="ARBA00001971"/>
    </source>
</evidence>
<sequence length="451" mass="49016">MTLLKNIIASLRAYALTLADAIVAFFSLLAVAARALLSGKGPLKERLVGALTLPSSQIKVFAVLRAVLPNFFIAKQLITSYENNGTAFVTRATDVIEVLDREEDFAVVYEPKMRAITGGPNFFLGMQNTAQYQHDTSLMKLAMRRDDVETLVTPLARARAEAYASAFPTRIDVPQELTLRVPSAIVAEYFGVSAQAETDAIHWATSLFWWLFVDLKGDPAIETKALMAAAELRKAIDAAIAARKASGETKDDVLGRALDLQKGAPEFDDLAIRNNLIGLVIGAIPTISKASVQALDQLLDRPEALAGAHAAAKAGDEALLGAYLFEALRFNPVNPVIYRRANRSTVIAANTFRARKIPEGAMVLAANLSAMFDPLKIEKPNEFRVDRPWGEYILWGYGLHTCFGAYINRAVIPAILRPVLARPNLRRAAGTAGQIDGGGTPFPQHFVVESD</sequence>
<proteinExistence type="inferred from homology"/>
<dbReference type="SUPFAM" id="SSF48264">
    <property type="entry name" value="Cytochrome P450"/>
    <property type="match status" value="1"/>
</dbReference>
<accession>A0A2U1SU17</accession>
<organism evidence="4 5">
    <name type="scientific">Methylosinus sporium</name>
    <dbReference type="NCBI Taxonomy" id="428"/>
    <lineage>
        <taxon>Bacteria</taxon>
        <taxon>Pseudomonadati</taxon>
        <taxon>Pseudomonadota</taxon>
        <taxon>Alphaproteobacteria</taxon>
        <taxon>Hyphomicrobiales</taxon>
        <taxon>Methylocystaceae</taxon>
        <taxon>Methylosinus</taxon>
    </lineage>
</organism>
<dbReference type="Gene3D" id="1.10.630.10">
    <property type="entry name" value="Cytochrome P450"/>
    <property type="match status" value="1"/>
</dbReference>
<comment type="similarity">
    <text evidence="2">Belongs to the cytochrome P450 family.</text>
</comment>
<dbReference type="InterPro" id="IPR036396">
    <property type="entry name" value="Cyt_P450_sf"/>
</dbReference>
<keyword evidence="5" id="KW-1185">Reference proteome</keyword>
<dbReference type="PANTHER" id="PTHR46696">
    <property type="entry name" value="P450, PUTATIVE (EUROFUNG)-RELATED"/>
    <property type="match status" value="1"/>
</dbReference>
<dbReference type="PANTHER" id="PTHR46696:SF1">
    <property type="entry name" value="CYTOCHROME P450 YJIB-RELATED"/>
    <property type="match status" value="1"/>
</dbReference>
<keyword evidence="3" id="KW-0812">Transmembrane</keyword>
<feature type="transmembrane region" description="Helical" evidence="3">
    <location>
        <begin position="13"/>
        <end position="37"/>
    </location>
</feature>
<evidence type="ECO:0000313" key="5">
    <source>
        <dbReference type="Proteomes" id="UP000245137"/>
    </source>
</evidence>
<dbReference type="GO" id="GO:0004497">
    <property type="term" value="F:monooxygenase activity"/>
    <property type="evidence" value="ECO:0007669"/>
    <property type="project" value="InterPro"/>
</dbReference>
<dbReference type="Pfam" id="PF00067">
    <property type="entry name" value="p450"/>
    <property type="match status" value="1"/>
</dbReference>
<dbReference type="GO" id="GO:0005506">
    <property type="term" value="F:iron ion binding"/>
    <property type="evidence" value="ECO:0007669"/>
    <property type="project" value="InterPro"/>
</dbReference>
<keyword evidence="3" id="KW-0472">Membrane</keyword>
<gene>
    <name evidence="4" type="ORF">C5689_04750</name>
</gene>
<dbReference type="GO" id="GO:0020037">
    <property type="term" value="F:heme binding"/>
    <property type="evidence" value="ECO:0007669"/>
    <property type="project" value="InterPro"/>
</dbReference>
<dbReference type="AlphaFoldDB" id="A0A2U1SU17"/>
<dbReference type="PRINTS" id="PR00359">
    <property type="entry name" value="BP450"/>
</dbReference>
<dbReference type="OrthoDB" id="236246at2"/>
<name>A0A2U1SU17_METSR</name>
<dbReference type="CDD" id="cd20612">
    <property type="entry name" value="CYP_LDS-like_C"/>
    <property type="match status" value="1"/>
</dbReference>
<reference evidence="4 5" key="1">
    <citation type="journal article" date="2018" name="Appl. Microbiol. Biotechnol.">
        <title>Co-cultivation of the strictly anaerobic methanogen Methanosarcina barkeri with aerobic methanotrophs in an oxygen-limited membrane bioreactor.</title>
        <authorList>
            <person name="In 't Zandt M.H."/>
            <person name="van den Bosch T.J.M."/>
            <person name="Rijkers R."/>
            <person name="van Kessel M.A.H.J."/>
            <person name="Jetten M.S.M."/>
            <person name="Welte C.U."/>
        </authorList>
    </citation>
    <scope>NUCLEOTIDE SEQUENCE [LARGE SCALE GENOMIC DNA]</scope>
    <source>
        <strain evidence="4 5">DSM 17706</strain>
    </source>
</reference>
<comment type="cofactor">
    <cofactor evidence="1">
        <name>heme</name>
        <dbReference type="ChEBI" id="CHEBI:30413"/>
    </cofactor>
</comment>
<evidence type="ECO:0000256" key="2">
    <source>
        <dbReference type="ARBA" id="ARBA00010617"/>
    </source>
</evidence>
<evidence type="ECO:0000313" key="4">
    <source>
        <dbReference type="EMBL" id="PWB95100.1"/>
    </source>
</evidence>
<evidence type="ECO:0000256" key="3">
    <source>
        <dbReference type="SAM" id="Phobius"/>
    </source>
</evidence>
<dbReference type="InterPro" id="IPR001128">
    <property type="entry name" value="Cyt_P450"/>
</dbReference>
<dbReference type="InterPro" id="IPR002397">
    <property type="entry name" value="Cyt_P450_B"/>
</dbReference>
<dbReference type="EMBL" id="PUIV01000004">
    <property type="protein sequence ID" value="PWB95100.1"/>
    <property type="molecule type" value="Genomic_DNA"/>
</dbReference>